<evidence type="ECO:0000256" key="5">
    <source>
        <dbReference type="HAMAP-Rule" id="MF_00787"/>
    </source>
</evidence>
<keyword evidence="3 5" id="KW-0808">Transferase</keyword>
<organism evidence="6 7">
    <name type="scientific">Clostridium aromativorans</name>
    <dbReference type="NCBI Taxonomy" id="2836848"/>
    <lineage>
        <taxon>Bacteria</taxon>
        <taxon>Bacillati</taxon>
        <taxon>Bacillota</taxon>
        <taxon>Clostridia</taxon>
        <taxon>Eubacteriales</taxon>
        <taxon>Clostridiaceae</taxon>
        <taxon>Clostridium</taxon>
    </lineage>
</organism>
<reference evidence="6" key="1">
    <citation type="submission" date="2021-11" db="EMBL/GenBank/DDBJ databases">
        <authorList>
            <person name="Qingchun L."/>
            <person name="Dong Z."/>
            <person name="Zongwei Q."/>
            <person name="Jia Z."/>
            <person name="Duotao L."/>
        </authorList>
    </citation>
    <scope>NUCLEOTIDE SEQUENCE</scope>
    <source>
        <strain evidence="6">WLY-B-L2</strain>
    </source>
</reference>
<dbReference type="GO" id="GO:0008168">
    <property type="term" value="F:methyltransferase activity"/>
    <property type="evidence" value="ECO:0007669"/>
    <property type="project" value="UniProtKB-KW"/>
</dbReference>
<accession>A0ABS8N5H6</accession>
<keyword evidence="1 5" id="KW-0169">Cobalamin biosynthesis</keyword>
<dbReference type="SUPFAM" id="SSF111342">
    <property type="entry name" value="CbiD-like"/>
    <property type="match status" value="1"/>
</dbReference>
<proteinExistence type="inferred from homology"/>
<dbReference type="Gene3D" id="3.30.2110.10">
    <property type="entry name" value="CbiD-like"/>
    <property type="match status" value="1"/>
</dbReference>
<comment type="similarity">
    <text evidence="5">Belongs to the CbiD family.</text>
</comment>
<dbReference type="EMBL" id="JAJJPB010000010">
    <property type="protein sequence ID" value="MCC9295075.1"/>
    <property type="molecule type" value="Genomic_DNA"/>
</dbReference>
<comment type="pathway">
    <text evidence="5">Cofactor biosynthesis; adenosylcobalamin biosynthesis; cob(II)yrinate a,c-diamide from sirohydrochlorin (anaerobic route): step 6/10.</text>
</comment>
<gene>
    <name evidence="5 6" type="primary">cbiD</name>
    <name evidence="6" type="ORF">LN736_09430</name>
</gene>
<comment type="function">
    <text evidence="5">Catalyzes the methylation of C-1 in cobalt-precorrin-5B to form cobalt-precorrin-6A.</text>
</comment>
<dbReference type="PIRSF" id="PIRSF026782">
    <property type="entry name" value="CbiD"/>
    <property type="match status" value="1"/>
</dbReference>
<keyword evidence="2 5" id="KW-0489">Methyltransferase</keyword>
<dbReference type="HAMAP" id="MF_00787">
    <property type="entry name" value="CbiD"/>
    <property type="match status" value="1"/>
</dbReference>
<evidence type="ECO:0000313" key="7">
    <source>
        <dbReference type="Proteomes" id="UP001165422"/>
    </source>
</evidence>
<name>A0ABS8N5H6_9CLOT</name>
<dbReference type="InterPro" id="IPR036074">
    <property type="entry name" value="CbiD_sf"/>
</dbReference>
<dbReference type="InterPro" id="IPR002748">
    <property type="entry name" value="CbiD"/>
</dbReference>
<dbReference type="EC" id="2.1.1.195" evidence="5"/>
<dbReference type="Pfam" id="PF01888">
    <property type="entry name" value="CbiD"/>
    <property type="match status" value="1"/>
</dbReference>
<dbReference type="GO" id="GO:0032259">
    <property type="term" value="P:methylation"/>
    <property type="evidence" value="ECO:0007669"/>
    <property type="project" value="UniProtKB-KW"/>
</dbReference>
<keyword evidence="7" id="KW-1185">Reference proteome</keyword>
<evidence type="ECO:0000256" key="2">
    <source>
        <dbReference type="ARBA" id="ARBA00022603"/>
    </source>
</evidence>
<evidence type="ECO:0000256" key="1">
    <source>
        <dbReference type="ARBA" id="ARBA00022573"/>
    </source>
</evidence>
<evidence type="ECO:0000313" key="6">
    <source>
        <dbReference type="EMBL" id="MCC9295075.1"/>
    </source>
</evidence>
<evidence type="ECO:0000256" key="3">
    <source>
        <dbReference type="ARBA" id="ARBA00022679"/>
    </source>
</evidence>
<comment type="catalytic activity">
    <reaction evidence="5">
        <text>Co-precorrin-5B + S-adenosyl-L-methionine = Co-precorrin-6A + S-adenosyl-L-homocysteine</text>
        <dbReference type="Rhea" id="RHEA:26285"/>
        <dbReference type="ChEBI" id="CHEBI:57856"/>
        <dbReference type="ChEBI" id="CHEBI:59789"/>
        <dbReference type="ChEBI" id="CHEBI:60063"/>
        <dbReference type="ChEBI" id="CHEBI:60064"/>
        <dbReference type="EC" id="2.1.1.195"/>
    </reaction>
</comment>
<dbReference type="PANTHER" id="PTHR35863:SF1">
    <property type="entry name" value="COBALT-PRECORRIN-5B C(1)-METHYLTRANSFERASE"/>
    <property type="match status" value="1"/>
</dbReference>
<evidence type="ECO:0000256" key="4">
    <source>
        <dbReference type="ARBA" id="ARBA00022691"/>
    </source>
</evidence>
<comment type="caution">
    <text evidence="6">The sequence shown here is derived from an EMBL/GenBank/DDBJ whole genome shotgun (WGS) entry which is preliminary data.</text>
</comment>
<keyword evidence="4 5" id="KW-0949">S-adenosyl-L-methionine</keyword>
<protein>
    <recommendedName>
        <fullName evidence="5">Cobalt-precorrin-5B C(1)-methyltransferase</fullName>
        <ecNumber evidence="5">2.1.1.195</ecNumber>
    </recommendedName>
    <alternativeName>
        <fullName evidence="5">Cobalt-precorrin-6A synthase</fullName>
    </alternativeName>
</protein>
<sequence length="359" mass="39173">MLDMYVNHNGKKLRCGYTTGSCAAAAAKAAVTMLCFGRKLEKIKIDTPMGVELLIPVYKTVQGKDCVKCCVLKDGGDDIDVTNGMEIWAKVKRIPHGYVLKAGKGIGVVQGDGLYVKKGEHAINPVPRKMIEKEVKEVLPKDCGVEVTIFVPKGAEIAKKTFNPRINIVGGISILGTTGIVVPMSREALMQSVKLEIGQKAAQGCEDLILLFGSMGEDMALKLNLDKDKMVIMSNYVGFALNCCMDKKIKKVLVIGHIGKLSKVASGCFNTHSRVSDMRLETLALELALMGEPTELVREVYKQKTTEGAVEFLGKGYEGLYENIGLKIKDRIEQYTYGSISVDVIMYSMKAGVLYSSVK</sequence>
<dbReference type="PANTHER" id="PTHR35863">
    <property type="entry name" value="COBALT-PRECORRIN-5B C(1)-METHYLTRANSFERASE"/>
    <property type="match status" value="1"/>
</dbReference>
<dbReference type="RefSeq" id="WP_229981439.1">
    <property type="nucleotide sequence ID" value="NZ_JAJJPB010000010.1"/>
</dbReference>
<dbReference type="NCBIfam" id="TIGR00312">
    <property type="entry name" value="cbiD"/>
    <property type="match status" value="1"/>
</dbReference>
<dbReference type="Proteomes" id="UP001165422">
    <property type="component" value="Unassembled WGS sequence"/>
</dbReference>